<evidence type="ECO:0000256" key="1">
    <source>
        <dbReference type="ARBA" id="ARBA00006594"/>
    </source>
</evidence>
<name>A0A099TZE3_9HELI</name>
<dbReference type="PANTHER" id="PTHR13370:SF3">
    <property type="entry name" value="TRNA (GUANINE(10)-N2)-METHYLTRANSFERASE HOMOLOG"/>
    <property type="match status" value="1"/>
</dbReference>
<dbReference type="PROSITE" id="PS00092">
    <property type="entry name" value="N6_MTASE"/>
    <property type="match status" value="1"/>
</dbReference>
<gene>
    <name evidence="6" type="primary">bamHIM_4</name>
    <name evidence="7" type="ORF">LS73_000695</name>
    <name evidence="6" type="ORF">NCTC12714_01123</name>
</gene>
<dbReference type="SUPFAM" id="SSF53335">
    <property type="entry name" value="S-adenosyl-L-methionine-dependent methyltransferases"/>
    <property type="match status" value="1"/>
</dbReference>
<keyword evidence="3 6" id="KW-0808">Transferase</keyword>
<proteinExistence type="inferred from homology"/>
<protein>
    <recommendedName>
        <fullName evidence="4">Methyltransferase</fullName>
        <ecNumber evidence="4">2.1.1.-</ecNumber>
    </recommendedName>
</protein>
<accession>A0A099TZE3</accession>
<evidence type="ECO:0000313" key="7">
    <source>
        <dbReference type="EMBL" id="TLE01681.1"/>
    </source>
</evidence>
<dbReference type="GO" id="GO:0009007">
    <property type="term" value="F:site-specific DNA-methyltransferase (adenine-specific) activity"/>
    <property type="evidence" value="ECO:0007669"/>
    <property type="project" value="TreeGrafter"/>
</dbReference>
<dbReference type="REBASE" id="99314">
    <property type="entry name" value="M.HmuST1ORF6095P"/>
</dbReference>
<dbReference type="InterPro" id="IPR001091">
    <property type="entry name" value="RM_Methyltransferase"/>
</dbReference>
<dbReference type="Proteomes" id="UP000255139">
    <property type="component" value="Unassembled WGS sequence"/>
</dbReference>
<comment type="similarity">
    <text evidence="1 4">Belongs to the N(4)/N(6)-methyltransferase family.</text>
</comment>
<evidence type="ECO:0000313" key="6">
    <source>
        <dbReference type="EMBL" id="STQ86318.1"/>
    </source>
</evidence>
<dbReference type="InterPro" id="IPR029063">
    <property type="entry name" value="SAM-dependent_MTases_sf"/>
</dbReference>
<dbReference type="Gene3D" id="3.40.50.150">
    <property type="entry name" value="Vaccinia Virus protein VP39"/>
    <property type="match status" value="1"/>
</dbReference>
<dbReference type="Pfam" id="PF01555">
    <property type="entry name" value="N6_N4_Mtase"/>
    <property type="match status" value="1"/>
</dbReference>
<reference evidence="6 9" key="2">
    <citation type="submission" date="2018-06" db="EMBL/GenBank/DDBJ databases">
        <authorList>
            <consortium name="Pathogen Informatics"/>
            <person name="Doyle S."/>
        </authorList>
    </citation>
    <scope>NUCLEOTIDE SEQUENCE [LARGE SCALE GENOMIC DNA]</scope>
    <source>
        <strain evidence="6 9">NCTC12714</strain>
    </source>
</reference>
<evidence type="ECO:0000256" key="3">
    <source>
        <dbReference type="ARBA" id="ARBA00022679"/>
    </source>
</evidence>
<dbReference type="PANTHER" id="PTHR13370">
    <property type="entry name" value="RNA METHYLASE-RELATED"/>
    <property type="match status" value="1"/>
</dbReference>
<dbReference type="AlphaFoldDB" id="A0A099TZE3"/>
<dbReference type="GO" id="GO:0003677">
    <property type="term" value="F:DNA binding"/>
    <property type="evidence" value="ECO:0007669"/>
    <property type="project" value="InterPro"/>
</dbReference>
<organism evidence="6 9">
    <name type="scientific">Helicobacter muridarum</name>
    <dbReference type="NCBI Taxonomy" id="216"/>
    <lineage>
        <taxon>Bacteria</taxon>
        <taxon>Pseudomonadati</taxon>
        <taxon>Campylobacterota</taxon>
        <taxon>Epsilonproteobacteria</taxon>
        <taxon>Campylobacterales</taxon>
        <taxon>Helicobacteraceae</taxon>
        <taxon>Helicobacter</taxon>
    </lineage>
</organism>
<feature type="domain" description="DNA methylase N-4/N-6" evidence="5">
    <location>
        <begin position="26"/>
        <end position="243"/>
    </location>
</feature>
<sequence>MKSSPINEIWQGDCLELFRKIPSNSIDCVFADPPFNLRKKYNSHKDRLLESEYLQWCEKWIDECVRVLKSDGFIFLHNIPKWLISYANFLNHRVIFKHWISWEAMTAPMGKTLQPAHYGILFYSKGEAKSRFKEIRYPHKRDRKGVLVKDYGGKKSILHPFGPLCSDVWTDIHRIRHAKNRDNHPCQLPIHLLERIILMSSEEGDTILDPFLGTGTTALAAKRLGRNFIGFEKDEQYCKIAKEKIDSEYFVSQVGEFYVSFHLNEIVTLRECDWEGLEKYFEIPQNIKEIDIKKIKLKKFNKNNMQKLGIFDLLLREV</sequence>
<dbReference type="InterPro" id="IPR002941">
    <property type="entry name" value="DNA_methylase_N4/N6"/>
</dbReference>
<evidence type="ECO:0000313" key="8">
    <source>
        <dbReference type="Proteomes" id="UP000029922"/>
    </source>
</evidence>
<dbReference type="GO" id="GO:0008170">
    <property type="term" value="F:N-methyltransferase activity"/>
    <property type="evidence" value="ECO:0007669"/>
    <property type="project" value="InterPro"/>
</dbReference>
<keyword evidence="2 6" id="KW-0489">Methyltransferase</keyword>
<keyword evidence="9" id="KW-1185">Reference proteome</keyword>
<dbReference type="EC" id="2.1.1.-" evidence="4"/>
<dbReference type="REBASE" id="432125">
    <property type="entry name" value="M.Hmu12714ORF1123P"/>
</dbReference>
<dbReference type="PRINTS" id="PR00508">
    <property type="entry name" value="S21N4MTFRASE"/>
</dbReference>
<dbReference type="STRING" id="216.LS73_06095"/>
<dbReference type="EMBL" id="UGJE01000002">
    <property type="protein sequence ID" value="STQ86318.1"/>
    <property type="molecule type" value="Genomic_DNA"/>
</dbReference>
<evidence type="ECO:0000256" key="2">
    <source>
        <dbReference type="ARBA" id="ARBA00022603"/>
    </source>
</evidence>
<dbReference type="RefSeq" id="WP_034558334.1">
    <property type="nucleotide sequence ID" value="NZ_FZML01000010.1"/>
</dbReference>
<evidence type="ECO:0000259" key="5">
    <source>
        <dbReference type="Pfam" id="PF01555"/>
    </source>
</evidence>
<dbReference type="GO" id="GO:0005737">
    <property type="term" value="C:cytoplasm"/>
    <property type="evidence" value="ECO:0007669"/>
    <property type="project" value="TreeGrafter"/>
</dbReference>
<dbReference type="EMBL" id="JRPD02000001">
    <property type="protein sequence ID" value="TLE01681.1"/>
    <property type="molecule type" value="Genomic_DNA"/>
</dbReference>
<reference evidence="7 8" key="1">
    <citation type="journal article" date="2014" name="Genome Announc.">
        <title>Draft genome sequences of eight enterohepatic helicobacter species isolated from both laboratory and wild rodents.</title>
        <authorList>
            <person name="Sheh A."/>
            <person name="Shen Z."/>
            <person name="Fox J.G."/>
        </authorList>
    </citation>
    <scope>NUCLEOTIDE SEQUENCE [LARGE SCALE GENOMIC DNA]</scope>
    <source>
        <strain evidence="7 8">ST1</strain>
    </source>
</reference>
<dbReference type="GO" id="GO:0032259">
    <property type="term" value="P:methylation"/>
    <property type="evidence" value="ECO:0007669"/>
    <property type="project" value="UniProtKB-KW"/>
</dbReference>
<dbReference type="OrthoDB" id="9800801at2"/>
<evidence type="ECO:0000256" key="4">
    <source>
        <dbReference type="RuleBase" id="RU362026"/>
    </source>
</evidence>
<dbReference type="InterPro" id="IPR002052">
    <property type="entry name" value="DNA_methylase_N6_adenine_CS"/>
</dbReference>
<evidence type="ECO:0000313" key="9">
    <source>
        <dbReference type="Proteomes" id="UP000255139"/>
    </source>
</evidence>
<dbReference type="Proteomes" id="UP000029922">
    <property type="component" value="Unassembled WGS sequence"/>
</dbReference>